<gene>
    <name evidence="1" type="ORF">V2J94_03620</name>
</gene>
<dbReference type="RefSeq" id="WP_330806226.1">
    <property type="nucleotide sequence ID" value="NZ_JAZBJO010000001.1"/>
</dbReference>
<evidence type="ECO:0000313" key="2">
    <source>
        <dbReference type="Proteomes" id="UP001354709"/>
    </source>
</evidence>
<sequence>MAGIVYAPEPLKPVPSAGVQFTLVAYGDPRIPWTLACREVVALHGCTVVGFDDLAEQTTA</sequence>
<dbReference type="Proteomes" id="UP001354709">
    <property type="component" value="Unassembled WGS sequence"/>
</dbReference>
<organism evidence="1 2">
    <name type="scientific">Streptomyces asiaticus subsp. ignotus</name>
    <dbReference type="NCBI Taxonomy" id="3098222"/>
    <lineage>
        <taxon>Bacteria</taxon>
        <taxon>Bacillati</taxon>
        <taxon>Actinomycetota</taxon>
        <taxon>Actinomycetes</taxon>
        <taxon>Kitasatosporales</taxon>
        <taxon>Streptomycetaceae</taxon>
        <taxon>Streptomyces</taxon>
        <taxon>Streptomyces violaceusniger group</taxon>
    </lineage>
</organism>
<keyword evidence="2" id="KW-1185">Reference proteome</keyword>
<name>A0ABU7PQ10_9ACTN</name>
<evidence type="ECO:0000313" key="1">
    <source>
        <dbReference type="EMBL" id="MEE4590993.1"/>
    </source>
</evidence>
<proteinExistence type="predicted"/>
<reference evidence="1 2" key="1">
    <citation type="submission" date="2023-11" db="EMBL/GenBank/DDBJ databases">
        <title>30 novel species of actinomycetes from the DSMZ collection.</title>
        <authorList>
            <person name="Nouioui I."/>
        </authorList>
    </citation>
    <scope>NUCLEOTIDE SEQUENCE [LARGE SCALE GENOMIC DNA]</scope>
    <source>
        <strain evidence="1 2">DSM 41524</strain>
    </source>
</reference>
<dbReference type="EMBL" id="JAZBJO010000001">
    <property type="protein sequence ID" value="MEE4590993.1"/>
    <property type="molecule type" value="Genomic_DNA"/>
</dbReference>
<protein>
    <submittedName>
        <fullName evidence="1">Uncharacterized protein</fullName>
    </submittedName>
</protein>
<accession>A0ABU7PQ10</accession>
<comment type="caution">
    <text evidence="1">The sequence shown here is derived from an EMBL/GenBank/DDBJ whole genome shotgun (WGS) entry which is preliminary data.</text>
</comment>